<proteinExistence type="predicted"/>
<keyword evidence="1" id="KW-0732">Signal</keyword>
<comment type="caution">
    <text evidence="2">The sequence shown here is derived from an EMBL/GenBank/DDBJ whole genome shotgun (WGS) entry which is preliminary data.</text>
</comment>
<feature type="chain" id="PRO_5046089591" description="Secreted protein" evidence="1">
    <location>
        <begin position="23"/>
        <end position="78"/>
    </location>
</feature>
<evidence type="ECO:0000313" key="3">
    <source>
        <dbReference type="Proteomes" id="UP000704467"/>
    </source>
</evidence>
<dbReference type="Proteomes" id="UP000704467">
    <property type="component" value="Unassembled WGS sequence"/>
</dbReference>
<feature type="signal peptide" evidence="1">
    <location>
        <begin position="1"/>
        <end position="22"/>
    </location>
</feature>
<keyword evidence="3" id="KW-1185">Reference proteome</keyword>
<evidence type="ECO:0008006" key="4">
    <source>
        <dbReference type="Google" id="ProtNLM"/>
    </source>
</evidence>
<gene>
    <name evidence="2" type="ORF">HED55_09705</name>
</gene>
<organism evidence="2 3">
    <name type="scientific">Brucella haematophila</name>
    <dbReference type="NCBI Taxonomy" id="419474"/>
    <lineage>
        <taxon>Bacteria</taxon>
        <taxon>Pseudomonadati</taxon>
        <taxon>Pseudomonadota</taxon>
        <taxon>Alphaproteobacteria</taxon>
        <taxon>Hyphomicrobiales</taxon>
        <taxon>Brucellaceae</taxon>
        <taxon>Brucella/Ochrobactrum group</taxon>
        <taxon>Brucella</taxon>
    </lineage>
</organism>
<evidence type="ECO:0000256" key="1">
    <source>
        <dbReference type="SAM" id="SignalP"/>
    </source>
</evidence>
<accession>A0ABX1DKL0</accession>
<evidence type="ECO:0000313" key="2">
    <source>
        <dbReference type="EMBL" id="NKC03495.1"/>
    </source>
</evidence>
<sequence length="78" mass="8364">MRNTIIISTILFVSFSVTSSFAASPTNGAYTKGTGIKVMPFCAIGTKPSADGKYYILGTHNECKPINTSDTDTKKKPK</sequence>
<name>A0ABX1DKL0_9HYPH</name>
<protein>
    <recommendedName>
        <fullName evidence="4">Secreted protein</fullName>
    </recommendedName>
</protein>
<reference evidence="2 3" key="1">
    <citation type="submission" date="2020-03" db="EMBL/GenBank/DDBJ databases">
        <title>Whole genome sequencing of clinical and environmental type strains of Ochrobactrum.</title>
        <authorList>
            <person name="Dharne M."/>
        </authorList>
    </citation>
    <scope>NUCLEOTIDE SEQUENCE [LARGE SCALE GENOMIC DNA]</scope>
    <source>
        <strain evidence="2 3">CIP 109452</strain>
    </source>
</reference>
<dbReference type="EMBL" id="JAAVLN010000001">
    <property type="protein sequence ID" value="NKC03495.1"/>
    <property type="molecule type" value="Genomic_DNA"/>
</dbReference>
<dbReference type="RefSeq" id="WP_138784086.1">
    <property type="nucleotide sequence ID" value="NZ_JBHEEQ010000003.1"/>
</dbReference>